<sequence>MQVQPIQVERDIEGVRLACLALFEESFQRQAIAQAMRTADRETRERAIESIDGRQMSPGYYGWAAHLLDISTSMELGITFTSHDLTRAEVLGLQAVRSARAEFDHEHPFCPACGVRQDSRLAPSCKACSYSRSKR</sequence>
<evidence type="ECO:0000313" key="1">
    <source>
        <dbReference type="EMBL" id="MFC6645445.1"/>
    </source>
</evidence>
<protein>
    <submittedName>
        <fullName evidence="1">Uncharacterized protein</fullName>
    </submittedName>
</protein>
<reference evidence="2" key="1">
    <citation type="journal article" date="2019" name="Int. J. Syst. Evol. Microbiol.">
        <title>The Global Catalogue of Microorganisms (GCM) 10K type strain sequencing project: providing services to taxonomists for standard genome sequencing and annotation.</title>
        <authorList>
            <consortium name="The Broad Institute Genomics Platform"/>
            <consortium name="The Broad Institute Genome Sequencing Center for Infectious Disease"/>
            <person name="Wu L."/>
            <person name="Ma J."/>
        </authorList>
    </citation>
    <scope>NUCLEOTIDE SEQUENCE [LARGE SCALE GENOMIC DNA]</scope>
    <source>
        <strain evidence="2">CGMCC 1.16026</strain>
    </source>
</reference>
<accession>A0ABW1Z785</accession>
<dbReference type="EMBL" id="JBHSWI010000001">
    <property type="protein sequence ID" value="MFC6645445.1"/>
    <property type="molecule type" value="Genomic_DNA"/>
</dbReference>
<name>A0ABW1Z785_9BACT</name>
<comment type="caution">
    <text evidence="1">The sequence shown here is derived from an EMBL/GenBank/DDBJ whole genome shotgun (WGS) entry which is preliminary data.</text>
</comment>
<dbReference type="Proteomes" id="UP001596391">
    <property type="component" value="Unassembled WGS sequence"/>
</dbReference>
<gene>
    <name evidence="1" type="ORF">ACFQBQ_07570</name>
</gene>
<dbReference type="RefSeq" id="WP_263371814.1">
    <property type="nucleotide sequence ID" value="NZ_JAGSYD010000003.1"/>
</dbReference>
<organism evidence="1 2">
    <name type="scientific">Granulicella cerasi</name>
    <dbReference type="NCBI Taxonomy" id="741063"/>
    <lineage>
        <taxon>Bacteria</taxon>
        <taxon>Pseudomonadati</taxon>
        <taxon>Acidobacteriota</taxon>
        <taxon>Terriglobia</taxon>
        <taxon>Terriglobales</taxon>
        <taxon>Acidobacteriaceae</taxon>
        <taxon>Granulicella</taxon>
    </lineage>
</organism>
<keyword evidence="2" id="KW-1185">Reference proteome</keyword>
<evidence type="ECO:0000313" key="2">
    <source>
        <dbReference type="Proteomes" id="UP001596391"/>
    </source>
</evidence>
<proteinExistence type="predicted"/>